<proteinExistence type="predicted"/>
<keyword evidence="2" id="KW-1185">Reference proteome</keyword>
<protein>
    <submittedName>
        <fullName evidence="1">Uncharacterized protein</fullName>
    </submittedName>
</protein>
<dbReference type="EMBL" id="RHHQ01000010">
    <property type="protein sequence ID" value="RNB87786.1"/>
    <property type="molecule type" value="Genomic_DNA"/>
</dbReference>
<dbReference type="OrthoDB" id="2677302at2"/>
<evidence type="ECO:0000313" key="2">
    <source>
        <dbReference type="Proteomes" id="UP000271031"/>
    </source>
</evidence>
<organism evidence="1 2">
    <name type="scientific">Brevibacillus fluminis</name>
    <dbReference type="NCBI Taxonomy" id="511487"/>
    <lineage>
        <taxon>Bacteria</taxon>
        <taxon>Bacillati</taxon>
        <taxon>Bacillota</taxon>
        <taxon>Bacilli</taxon>
        <taxon>Bacillales</taxon>
        <taxon>Paenibacillaceae</taxon>
        <taxon>Brevibacillus</taxon>
    </lineage>
</organism>
<comment type="caution">
    <text evidence="1">The sequence shown here is derived from an EMBL/GenBank/DDBJ whole genome shotgun (WGS) entry which is preliminary data.</text>
</comment>
<dbReference type="Proteomes" id="UP000271031">
    <property type="component" value="Unassembled WGS sequence"/>
</dbReference>
<dbReference type="RefSeq" id="WP_122918391.1">
    <property type="nucleotide sequence ID" value="NZ_RHHQ01000010.1"/>
</dbReference>
<accession>A0A3M8DID9</accession>
<name>A0A3M8DID9_9BACL</name>
<gene>
    <name evidence="1" type="ORF">EDM56_13220</name>
</gene>
<dbReference type="AlphaFoldDB" id="A0A3M8DID9"/>
<sequence length="351" mass="39802">MSESFRPVFSPDPTLASPSSLTMGEVLEPSAFSDLYHHVRDEGLPYFARVNSEGDVELFLVFESIDAFSDATRDAVSVEFKAYKGALLAVIWTLADPQEPLGFPLKLDIKKDDERYMALSMIEQPELAIHYLSFADGEITHIFSETCNFSGAEQAHVLELIRYLYDDEPNEHEMQPTSVDEVKEEGLISIAAGDLAEDVFEQAGTAYLFDYAKWVREEGEEDAQARLMHTVQQAVLVMRRHSRSEVRESAFTIWAGEQQGVLWLFVTPMLYPLFEVVHTKEDETNPFARFLYALPTYVETVDASPLACGAYPILRYERGKLYHLELDDSFTDRLSAIAKRQGIEGEPYLHT</sequence>
<reference evidence="1 2" key="1">
    <citation type="submission" date="2018-10" db="EMBL/GenBank/DDBJ databases">
        <title>Phylogenomics of Brevibacillus.</title>
        <authorList>
            <person name="Dunlap C."/>
        </authorList>
    </citation>
    <scope>NUCLEOTIDE SEQUENCE [LARGE SCALE GENOMIC DNA]</scope>
    <source>
        <strain evidence="1 2">JCM 15716</strain>
    </source>
</reference>
<evidence type="ECO:0000313" key="1">
    <source>
        <dbReference type="EMBL" id="RNB87786.1"/>
    </source>
</evidence>